<dbReference type="AlphaFoldDB" id="A0A0F9DBG4"/>
<protein>
    <submittedName>
        <fullName evidence="1">Uncharacterized protein</fullName>
    </submittedName>
</protein>
<feature type="non-terminal residue" evidence="1">
    <location>
        <position position="21"/>
    </location>
</feature>
<name>A0A0F9DBG4_9ZZZZ</name>
<gene>
    <name evidence="1" type="ORF">LCGC14_2299410</name>
</gene>
<proteinExistence type="predicted"/>
<dbReference type="EMBL" id="LAZR01032382">
    <property type="protein sequence ID" value="KKL51051.1"/>
    <property type="molecule type" value="Genomic_DNA"/>
</dbReference>
<evidence type="ECO:0000313" key="1">
    <source>
        <dbReference type="EMBL" id="KKL51051.1"/>
    </source>
</evidence>
<sequence length="21" mass="2457">MTQTINFDGQIAKYNSERNIL</sequence>
<comment type="caution">
    <text evidence="1">The sequence shown here is derived from an EMBL/GenBank/DDBJ whole genome shotgun (WGS) entry which is preliminary data.</text>
</comment>
<organism evidence="1">
    <name type="scientific">marine sediment metagenome</name>
    <dbReference type="NCBI Taxonomy" id="412755"/>
    <lineage>
        <taxon>unclassified sequences</taxon>
        <taxon>metagenomes</taxon>
        <taxon>ecological metagenomes</taxon>
    </lineage>
</organism>
<reference evidence="1" key="1">
    <citation type="journal article" date="2015" name="Nature">
        <title>Complex archaea that bridge the gap between prokaryotes and eukaryotes.</title>
        <authorList>
            <person name="Spang A."/>
            <person name="Saw J.H."/>
            <person name="Jorgensen S.L."/>
            <person name="Zaremba-Niedzwiedzka K."/>
            <person name="Martijn J."/>
            <person name="Lind A.E."/>
            <person name="van Eijk R."/>
            <person name="Schleper C."/>
            <person name="Guy L."/>
            <person name="Ettema T.J."/>
        </authorList>
    </citation>
    <scope>NUCLEOTIDE SEQUENCE</scope>
</reference>
<accession>A0A0F9DBG4</accession>